<gene>
    <name evidence="9" type="ORF">ENE75_14770</name>
</gene>
<dbReference type="AlphaFoldDB" id="A0A3S2WUD5"/>
<evidence type="ECO:0000256" key="2">
    <source>
        <dbReference type="ARBA" id="ARBA00022512"/>
    </source>
</evidence>
<dbReference type="Pfam" id="PF00082">
    <property type="entry name" value="Peptidase_S8"/>
    <property type="match status" value="2"/>
</dbReference>
<dbReference type="PROSITE" id="PS00138">
    <property type="entry name" value="SUBTILASE_SER"/>
    <property type="match status" value="1"/>
</dbReference>
<keyword evidence="2" id="KW-0134">Cell wall</keyword>
<dbReference type="InterPro" id="IPR000209">
    <property type="entry name" value="Peptidase_S8/S53_dom"/>
</dbReference>
<evidence type="ECO:0000313" key="10">
    <source>
        <dbReference type="Proteomes" id="UP000288178"/>
    </source>
</evidence>
<comment type="similarity">
    <text evidence="1 6">Belongs to the peptidase S8 family.</text>
</comment>
<evidence type="ECO:0000259" key="7">
    <source>
        <dbReference type="Pfam" id="PF00082"/>
    </source>
</evidence>
<dbReference type="SUPFAM" id="SSF54897">
    <property type="entry name" value="Protease propeptides/inhibitors"/>
    <property type="match status" value="1"/>
</dbReference>
<evidence type="ECO:0000256" key="4">
    <source>
        <dbReference type="ARBA" id="ARBA00022801"/>
    </source>
</evidence>
<organism evidence="9 10">
    <name type="scientific">Rubrivivax albus</name>
    <dbReference type="NCBI Taxonomy" id="2499835"/>
    <lineage>
        <taxon>Bacteria</taxon>
        <taxon>Pseudomonadati</taxon>
        <taxon>Pseudomonadota</taxon>
        <taxon>Betaproteobacteria</taxon>
        <taxon>Burkholderiales</taxon>
        <taxon>Sphaerotilaceae</taxon>
        <taxon>Rubrivivax</taxon>
    </lineage>
</organism>
<dbReference type="InterPro" id="IPR023828">
    <property type="entry name" value="Peptidase_S8_Ser-AS"/>
</dbReference>
<dbReference type="Proteomes" id="UP000288178">
    <property type="component" value="Unassembled WGS sequence"/>
</dbReference>
<name>A0A3S2WUD5_9BURK</name>
<evidence type="ECO:0000256" key="6">
    <source>
        <dbReference type="PROSITE-ProRule" id="PRU01240"/>
    </source>
</evidence>
<dbReference type="PANTHER" id="PTHR43806">
    <property type="entry name" value="PEPTIDASE S8"/>
    <property type="match status" value="1"/>
</dbReference>
<dbReference type="PRINTS" id="PR00723">
    <property type="entry name" value="SUBTILISIN"/>
</dbReference>
<proteinExistence type="inferred from homology"/>
<evidence type="ECO:0000256" key="3">
    <source>
        <dbReference type="ARBA" id="ARBA00022670"/>
    </source>
</evidence>
<keyword evidence="4 6" id="KW-0378">Hydrolase</keyword>
<comment type="caution">
    <text evidence="9">The sequence shown here is derived from an EMBL/GenBank/DDBJ whole genome shotgun (WGS) entry which is preliminary data.</text>
</comment>
<dbReference type="Gene3D" id="3.40.50.200">
    <property type="entry name" value="Peptidase S8/S53 domain"/>
    <property type="match status" value="2"/>
</dbReference>
<dbReference type="InterPro" id="IPR003137">
    <property type="entry name" value="PA_domain"/>
</dbReference>
<dbReference type="PANTHER" id="PTHR43806:SF11">
    <property type="entry name" value="CEREVISIN-RELATED"/>
    <property type="match status" value="1"/>
</dbReference>
<reference evidence="9 10" key="1">
    <citation type="submission" date="2019-01" db="EMBL/GenBank/DDBJ databases">
        <authorList>
            <person name="Chen W.-M."/>
        </authorList>
    </citation>
    <scope>NUCLEOTIDE SEQUENCE [LARGE SCALE GENOMIC DNA]</scope>
    <source>
        <strain evidence="9 10">ICH-3</strain>
    </source>
</reference>
<feature type="active site" description="Charge relay system" evidence="6">
    <location>
        <position position="422"/>
    </location>
</feature>
<dbReference type="InterPro" id="IPR050131">
    <property type="entry name" value="Peptidase_S8_subtilisin-like"/>
</dbReference>
<dbReference type="PROSITE" id="PS51892">
    <property type="entry name" value="SUBTILASE"/>
    <property type="match status" value="1"/>
</dbReference>
<keyword evidence="3 6" id="KW-0645">Protease</keyword>
<dbReference type="InterPro" id="IPR022398">
    <property type="entry name" value="Peptidase_S8_His-AS"/>
</dbReference>
<feature type="active site" description="Charge relay system" evidence="6">
    <location>
        <position position="144"/>
    </location>
</feature>
<feature type="active site" description="Charge relay system" evidence="6">
    <location>
        <position position="111"/>
    </location>
</feature>
<dbReference type="InterPro" id="IPR036852">
    <property type="entry name" value="Peptidase_S8/S53_dom_sf"/>
</dbReference>
<dbReference type="Pfam" id="PF02225">
    <property type="entry name" value="PA"/>
    <property type="match status" value="1"/>
</dbReference>
<feature type="domain" description="Peptidase S8/S53" evidence="7">
    <location>
        <begin position="405"/>
        <end position="470"/>
    </location>
</feature>
<dbReference type="InterPro" id="IPR015500">
    <property type="entry name" value="Peptidase_S8_subtilisin-rel"/>
</dbReference>
<dbReference type="InterPro" id="IPR037045">
    <property type="entry name" value="S8pro/Inhibitor_I9_sf"/>
</dbReference>
<protein>
    <submittedName>
        <fullName evidence="9">Peptidase S8</fullName>
    </submittedName>
</protein>
<dbReference type="GO" id="GO:0006508">
    <property type="term" value="P:proteolysis"/>
    <property type="evidence" value="ECO:0007669"/>
    <property type="project" value="UniProtKB-KW"/>
</dbReference>
<sequence length="488" mass="48488">MGSLAATPALAAEKDSRVIVKFKAGAFAKGRAEVASRGGKVLVNLSEFNALSVRLSPAAVKLLKRSRHVEFIEPDHPMYPMAESVPYGIPMVQANLVGDGAAGNRTLCIIDSGIDGTHPDHAGNKLAGENLTTSGTWDSDESAHGTHVAGTVAAVGGNGIGVVGVMPNKNINLYIAKVFDASGSTSASTVAKAMWACYKNGGANVISMSLGGSGASKLQGIVAKLLDKRGVMMFAAAGNGGTSAVSYPAGFPEVISVAAVDAAKAHASFSQFNADVEIAAPGVGVVSTVPVGTGETSTLDVAGSGFEVIGGAGSATGTVAAALYDFGLGESVDAGAAGKICLISRGNIAFGLKVDNCVASGGIGAVVYNNVPGALAMDLGGAKTIPAVGADGNDAAALLAKVGQTATVSVEVSDYASFNGTSMATPHASAVAALVWSQHPSCTAAQLRASLNNSAEDLGTAGRDDQFGFGLIQAKAASDRIAAMGCGN</sequence>
<evidence type="ECO:0000313" key="9">
    <source>
        <dbReference type="EMBL" id="RVT51139.1"/>
    </source>
</evidence>
<keyword evidence="10" id="KW-1185">Reference proteome</keyword>
<keyword evidence="5 6" id="KW-0720">Serine protease</keyword>
<dbReference type="GO" id="GO:0004252">
    <property type="term" value="F:serine-type endopeptidase activity"/>
    <property type="evidence" value="ECO:0007669"/>
    <property type="project" value="UniProtKB-UniRule"/>
</dbReference>
<evidence type="ECO:0000259" key="8">
    <source>
        <dbReference type="Pfam" id="PF02225"/>
    </source>
</evidence>
<accession>A0A3S2WUD5</accession>
<feature type="domain" description="PA" evidence="8">
    <location>
        <begin position="334"/>
        <end position="398"/>
    </location>
</feature>
<dbReference type="EMBL" id="SACT01000004">
    <property type="protein sequence ID" value="RVT51139.1"/>
    <property type="molecule type" value="Genomic_DNA"/>
</dbReference>
<evidence type="ECO:0000256" key="5">
    <source>
        <dbReference type="ARBA" id="ARBA00022825"/>
    </source>
</evidence>
<dbReference type="SUPFAM" id="SSF52743">
    <property type="entry name" value="Subtilisin-like"/>
    <property type="match status" value="1"/>
</dbReference>
<evidence type="ECO:0000256" key="1">
    <source>
        <dbReference type="ARBA" id="ARBA00011073"/>
    </source>
</evidence>
<dbReference type="PROSITE" id="PS00137">
    <property type="entry name" value="SUBTILASE_HIS"/>
    <property type="match status" value="1"/>
</dbReference>
<dbReference type="GO" id="GO:0005615">
    <property type="term" value="C:extracellular space"/>
    <property type="evidence" value="ECO:0007669"/>
    <property type="project" value="TreeGrafter"/>
</dbReference>
<dbReference type="OrthoDB" id="9790784at2"/>
<keyword evidence="2" id="KW-0964">Secreted</keyword>
<dbReference type="Gene3D" id="3.30.70.80">
    <property type="entry name" value="Peptidase S8 propeptide/proteinase inhibitor I9"/>
    <property type="match status" value="1"/>
</dbReference>
<feature type="domain" description="Peptidase S8/S53" evidence="7">
    <location>
        <begin position="106"/>
        <end position="322"/>
    </location>
</feature>